<dbReference type="PANTHER" id="PTHR39165:SF1">
    <property type="entry name" value="DUF456 DOMAIN-CONTAINING PROTEIN"/>
    <property type="match status" value="1"/>
</dbReference>
<name>A0A6J4L197_9BACT</name>
<proteinExistence type="predicted"/>
<dbReference type="AlphaFoldDB" id="A0A6J4L197"/>
<evidence type="ECO:0000313" key="2">
    <source>
        <dbReference type="EMBL" id="CAA9320450.1"/>
    </source>
</evidence>
<dbReference type="PANTHER" id="PTHR39165">
    <property type="entry name" value="IG HYPOTHETICAL 17883"/>
    <property type="match status" value="1"/>
</dbReference>
<dbReference type="InterPro" id="IPR007403">
    <property type="entry name" value="DUF456"/>
</dbReference>
<gene>
    <name evidence="2" type="ORF">AVDCRST_MAG89-1617</name>
</gene>
<feature type="transmembrane region" description="Helical" evidence="1">
    <location>
        <begin position="79"/>
        <end position="97"/>
    </location>
</feature>
<feature type="transmembrane region" description="Helical" evidence="1">
    <location>
        <begin position="36"/>
        <end position="58"/>
    </location>
</feature>
<organism evidence="2">
    <name type="scientific">uncultured Gemmatimonadota bacterium</name>
    <dbReference type="NCBI Taxonomy" id="203437"/>
    <lineage>
        <taxon>Bacteria</taxon>
        <taxon>Pseudomonadati</taxon>
        <taxon>Gemmatimonadota</taxon>
        <taxon>environmental samples</taxon>
    </lineage>
</organism>
<reference evidence="2" key="1">
    <citation type="submission" date="2020-02" db="EMBL/GenBank/DDBJ databases">
        <authorList>
            <person name="Meier V. D."/>
        </authorList>
    </citation>
    <scope>NUCLEOTIDE SEQUENCE</scope>
    <source>
        <strain evidence="2">AVDCRST_MAG89</strain>
    </source>
</reference>
<keyword evidence="1" id="KW-1133">Transmembrane helix</keyword>
<dbReference type="Pfam" id="PF04306">
    <property type="entry name" value="DUF456"/>
    <property type="match status" value="1"/>
</dbReference>
<evidence type="ECO:0000256" key="1">
    <source>
        <dbReference type="SAM" id="Phobius"/>
    </source>
</evidence>
<protein>
    <submittedName>
        <fullName evidence="2">Uncharacterized protein</fullName>
    </submittedName>
</protein>
<keyword evidence="1" id="KW-0812">Transmembrane</keyword>
<keyword evidence="1" id="KW-0472">Membrane</keyword>
<accession>A0A6J4L197</accession>
<feature type="transmembrane region" description="Helical" evidence="1">
    <location>
        <begin position="141"/>
        <end position="167"/>
    </location>
</feature>
<sequence>MPYALLAAAQLFGLVLVPFGLPGTWVQVAALGVYGWTSGFATIGWPTILFAAVLAAVGEVIEFSLGGRYARKYGGSRRAGWGAIIGGVVGAIAGVPVPIVGSVIGAFVGAFAGAALFELTLTRDWRNPELGSAVRVGWGAFLGRLVAVAAKSAVAVAIAALALVSALR</sequence>
<dbReference type="EMBL" id="CADCTV010000347">
    <property type="protein sequence ID" value="CAA9320450.1"/>
    <property type="molecule type" value="Genomic_DNA"/>
</dbReference>